<dbReference type="Pfam" id="PF00903">
    <property type="entry name" value="Glyoxalase"/>
    <property type="match status" value="1"/>
</dbReference>
<dbReference type="EMBL" id="PVTF01000010">
    <property type="protein sequence ID" value="PRY37472.1"/>
    <property type="molecule type" value="Genomic_DNA"/>
</dbReference>
<accession>A0A2T0SVN3</accession>
<protein>
    <recommendedName>
        <fullName evidence="1">VOC domain-containing protein</fullName>
    </recommendedName>
</protein>
<dbReference type="Proteomes" id="UP000239494">
    <property type="component" value="Unassembled WGS sequence"/>
</dbReference>
<dbReference type="PROSITE" id="PS51819">
    <property type="entry name" value="VOC"/>
    <property type="match status" value="1"/>
</dbReference>
<dbReference type="InterPro" id="IPR004360">
    <property type="entry name" value="Glyas_Fos-R_dOase_dom"/>
</dbReference>
<evidence type="ECO:0000259" key="1">
    <source>
        <dbReference type="PROSITE" id="PS51819"/>
    </source>
</evidence>
<dbReference type="PANTHER" id="PTHR39434:SF1">
    <property type="entry name" value="VOC DOMAIN-CONTAINING PROTEIN"/>
    <property type="match status" value="1"/>
</dbReference>
<keyword evidence="3" id="KW-1185">Reference proteome</keyword>
<feature type="domain" description="VOC" evidence="1">
    <location>
        <begin position="17"/>
        <end position="143"/>
    </location>
</feature>
<comment type="caution">
    <text evidence="2">The sequence shown here is derived from an EMBL/GenBank/DDBJ whole genome shotgun (WGS) entry which is preliminary data.</text>
</comment>
<proteinExistence type="predicted"/>
<dbReference type="CDD" id="cd08357">
    <property type="entry name" value="VOC_like"/>
    <property type="match status" value="1"/>
</dbReference>
<gene>
    <name evidence="2" type="ORF">CLV43_110284</name>
</gene>
<dbReference type="PANTHER" id="PTHR39434">
    <property type="match status" value="1"/>
</dbReference>
<dbReference type="AlphaFoldDB" id="A0A2T0SVN3"/>
<organism evidence="2 3">
    <name type="scientific">Umezawaea tangerina</name>
    <dbReference type="NCBI Taxonomy" id="84725"/>
    <lineage>
        <taxon>Bacteria</taxon>
        <taxon>Bacillati</taxon>
        <taxon>Actinomycetota</taxon>
        <taxon>Actinomycetes</taxon>
        <taxon>Pseudonocardiales</taxon>
        <taxon>Pseudonocardiaceae</taxon>
        <taxon>Umezawaea</taxon>
    </lineage>
</organism>
<name>A0A2T0SVN3_9PSEU</name>
<evidence type="ECO:0000313" key="2">
    <source>
        <dbReference type="EMBL" id="PRY37472.1"/>
    </source>
</evidence>
<dbReference type="InterPro" id="IPR037523">
    <property type="entry name" value="VOC_core"/>
</dbReference>
<sequence>MWGDATDPEERSMTTSPAVHLAIPVDDLGAARRFYSDVLGLAEGRSTDHWVDWDLHGHQLVTHLVDGGPVPAGTSAVDGHAVPIPHFGLLLATDDFHRLADRLRAAGVDFVVEPYRRFPDEPAEQWTMFFHDPAGNALEFKAFRDSSKVFAR</sequence>
<dbReference type="Gene3D" id="3.10.180.10">
    <property type="entry name" value="2,3-Dihydroxybiphenyl 1,2-Dioxygenase, domain 1"/>
    <property type="match status" value="1"/>
</dbReference>
<evidence type="ECO:0000313" key="3">
    <source>
        <dbReference type="Proteomes" id="UP000239494"/>
    </source>
</evidence>
<reference evidence="2 3" key="1">
    <citation type="submission" date="2018-03" db="EMBL/GenBank/DDBJ databases">
        <title>Genomic Encyclopedia of Archaeal and Bacterial Type Strains, Phase II (KMG-II): from individual species to whole genera.</title>
        <authorList>
            <person name="Goeker M."/>
        </authorList>
    </citation>
    <scope>NUCLEOTIDE SEQUENCE [LARGE SCALE GENOMIC DNA]</scope>
    <source>
        <strain evidence="2 3">DSM 44720</strain>
    </source>
</reference>
<dbReference type="SUPFAM" id="SSF54593">
    <property type="entry name" value="Glyoxalase/Bleomycin resistance protein/Dihydroxybiphenyl dioxygenase"/>
    <property type="match status" value="1"/>
</dbReference>
<dbReference type="InterPro" id="IPR029068">
    <property type="entry name" value="Glyas_Bleomycin-R_OHBP_Dase"/>
</dbReference>